<dbReference type="RefSeq" id="WP_343873517.1">
    <property type="nucleotide sequence ID" value="NZ_BAAAIX010000016.1"/>
</dbReference>
<keyword evidence="7" id="KW-1185">Reference proteome</keyword>
<protein>
    <submittedName>
        <fullName evidence="6">TetR/AcrR family transcriptional regulator</fullName>
    </submittedName>
</protein>
<dbReference type="Pfam" id="PF00440">
    <property type="entry name" value="TetR_N"/>
    <property type="match status" value="1"/>
</dbReference>
<dbReference type="Gene3D" id="1.10.357.10">
    <property type="entry name" value="Tetracycline Repressor, domain 2"/>
    <property type="match status" value="1"/>
</dbReference>
<evidence type="ECO:0000256" key="2">
    <source>
        <dbReference type="ARBA" id="ARBA00023125"/>
    </source>
</evidence>
<feature type="DNA-binding region" description="H-T-H motif" evidence="4">
    <location>
        <begin position="53"/>
        <end position="72"/>
    </location>
</feature>
<evidence type="ECO:0000259" key="5">
    <source>
        <dbReference type="PROSITE" id="PS50977"/>
    </source>
</evidence>
<evidence type="ECO:0000313" key="7">
    <source>
        <dbReference type="Proteomes" id="UP001597326"/>
    </source>
</evidence>
<keyword evidence="3" id="KW-0804">Transcription</keyword>
<dbReference type="Proteomes" id="UP001597326">
    <property type="component" value="Unassembled WGS sequence"/>
</dbReference>
<keyword evidence="2 4" id="KW-0238">DNA-binding</keyword>
<proteinExistence type="predicted"/>
<accession>A0ABW4RU83</accession>
<dbReference type="InterPro" id="IPR050109">
    <property type="entry name" value="HTH-type_TetR-like_transc_reg"/>
</dbReference>
<evidence type="ECO:0000256" key="3">
    <source>
        <dbReference type="ARBA" id="ARBA00023163"/>
    </source>
</evidence>
<keyword evidence="1" id="KW-0805">Transcription regulation</keyword>
<dbReference type="PROSITE" id="PS50977">
    <property type="entry name" value="HTH_TETR_2"/>
    <property type="match status" value="1"/>
</dbReference>
<name>A0ABW4RU83_9ACTN</name>
<comment type="caution">
    <text evidence="6">The sequence shown here is derived from an EMBL/GenBank/DDBJ whole genome shotgun (WGS) entry which is preliminary data.</text>
</comment>
<feature type="domain" description="HTH tetR-type" evidence="5">
    <location>
        <begin position="30"/>
        <end position="90"/>
    </location>
</feature>
<dbReference type="InterPro" id="IPR009057">
    <property type="entry name" value="Homeodomain-like_sf"/>
</dbReference>
<dbReference type="PANTHER" id="PTHR30055:SF234">
    <property type="entry name" value="HTH-TYPE TRANSCRIPTIONAL REGULATOR BETI"/>
    <property type="match status" value="1"/>
</dbReference>
<dbReference type="InterPro" id="IPR001647">
    <property type="entry name" value="HTH_TetR"/>
</dbReference>
<dbReference type="PANTHER" id="PTHR30055">
    <property type="entry name" value="HTH-TYPE TRANSCRIPTIONAL REGULATOR RUTR"/>
    <property type="match status" value="1"/>
</dbReference>
<reference evidence="7" key="1">
    <citation type="journal article" date="2019" name="Int. J. Syst. Evol. Microbiol.">
        <title>The Global Catalogue of Microorganisms (GCM) 10K type strain sequencing project: providing services to taxonomists for standard genome sequencing and annotation.</title>
        <authorList>
            <consortium name="The Broad Institute Genomics Platform"/>
            <consortium name="The Broad Institute Genome Sequencing Center for Infectious Disease"/>
            <person name="Wu L."/>
            <person name="Ma J."/>
        </authorList>
    </citation>
    <scope>NUCLEOTIDE SEQUENCE [LARGE SCALE GENOMIC DNA]</scope>
    <source>
        <strain evidence="7">CAIM 431</strain>
    </source>
</reference>
<dbReference type="EMBL" id="JBHUFZ010000015">
    <property type="protein sequence ID" value="MFD1889887.1"/>
    <property type="molecule type" value="Genomic_DNA"/>
</dbReference>
<gene>
    <name evidence="6" type="ORF">ACFSCS_06745</name>
</gene>
<evidence type="ECO:0000256" key="1">
    <source>
        <dbReference type="ARBA" id="ARBA00023015"/>
    </source>
</evidence>
<dbReference type="SUPFAM" id="SSF46689">
    <property type="entry name" value="Homeodomain-like"/>
    <property type="match status" value="1"/>
</dbReference>
<organism evidence="6 7">
    <name type="scientific">Luteococcus peritonei</name>
    <dbReference type="NCBI Taxonomy" id="88874"/>
    <lineage>
        <taxon>Bacteria</taxon>
        <taxon>Bacillati</taxon>
        <taxon>Actinomycetota</taxon>
        <taxon>Actinomycetes</taxon>
        <taxon>Propionibacteriales</taxon>
        <taxon>Propionibacteriaceae</taxon>
        <taxon>Luteococcus</taxon>
    </lineage>
</organism>
<evidence type="ECO:0000256" key="4">
    <source>
        <dbReference type="PROSITE-ProRule" id="PRU00335"/>
    </source>
</evidence>
<sequence length="222" mass="24193">MKQPTDQAGFGLDLPLTAQGRVDGRSARKVETRRRIITAASELFAEQGYTGTSMDQIAEAAGVSKGTIFYNYKNKSELFEQLIRAAALTIAEEMERARAGLRGWEALNAATWAVVKAVSVAPAPAQIVVTELFRTQRTWAASLDESRRILMRPMVEIFGELAEDRHAVTGTTLLPSDQLPNVAMSVLGALVVATLDRLAFSPERPLEAVHQVLMQAISGVRV</sequence>
<evidence type="ECO:0000313" key="6">
    <source>
        <dbReference type="EMBL" id="MFD1889887.1"/>
    </source>
</evidence>
<dbReference type="PRINTS" id="PR00455">
    <property type="entry name" value="HTHTETR"/>
</dbReference>